<evidence type="ECO:0000313" key="4">
    <source>
        <dbReference type="EMBL" id="MFL0253153.1"/>
    </source>
</evidence>
<comment type="caution">
    <text evidence="4">The sequence shown here is derived from an EMBL/GenBank/DDBJ whole genome shotgun (WGS) entry which is preliminary data.</text>
</comment>
<dbReference type="PANTHER" id="PTHR37815:SF3">
    <property type="entry name" value="UPF0397 PROTEIN SPR0429"/>
    <property type="match status" value="1"/>
</dbReference>
<protein>
    <submittedName>
        <fullName evidence="4">ECF transporter S component</fullName>
    </submittedName>
</protein>
<dbReference type="EMBL" id="JBJIAA010000027">
    <property type="protein sequence ID" value="MFL0253153.1"/>
    <property type="molecule type" value="Genomic_DNA"/>
</dbReference>
<accession>A0ABW8TLL4</accession>
<feature type="transmembrane region" description="Helical" evidence="3">
    <location>
        <begin position="152"/>
        <end position="169"/>
    </location>
</feature>
<evidence type="ECO:0000313" key="5">
    <source>
        <dbReference type="Proteomes" id="UP001623592"/>
    </source>
</evidence>
<evidence type="ECO:0000256" key="2">
    <source>
        <dbReference type="ARBA" id="ARBA00022989"/>
    </source>
</evidence>
<feature type="transmembrane region" description="Helical" evidence="3">
    <location>
        <begin position="15"/>
        <end position="37"/>
    </location>
</feature>
<reference evidence="4 5" key="1">
    <citation type="submission" date="2024-11" db="EMBL/GenBank/DDBJ databases">
        <authorList>
            <person name="Heng Y.C."/>
            <person name="Lim A.C.H."/>
            <person name="Lee J.K.Y."/>
            <person name="Kittelmann S."/>
        </authorList>
    </citation>
    <scope>NUCLEOTIDE SEQUENCE [LARGE SCALE GENOMIC DNA]</scope>
    <source>
        <strain evidence="4 5">WILCCON 0114</strain>
    </source>
</reference>
<name>A0ABW8TLL4_9CLOT</name>
<feature type="transmembrane region" description="Helical" evidence="3">
    <location>
        <begin position="112"/>
        <end position="132"/>
    </location>
</feature>
<dbReference type="Pfam" id="PF07155">
    <property type="entry name" value="ECF-ribofla_trS"/>
    <property type="match status" value="1"/>
</dbReference>
<dbReference type="InterPro" id="IPR009825">
    <property type="entry name" value="ECF_substrate-spec-like"/>
</dbReference>
<dbReference type="PANTHER" id="PTHR37815">
    <property type="entry name" value="UPF0397 PROTEIN BC_2624-RELATED"/>
    <property type="match status" value="1"/>
</dbReference>
<sequence>MEKDGRVSKFTTKDLAEIGMMAAIIFVGTYLNIPYYIGSSKSMIHLGTAVLFIAVLLVGKRRGAIAAAIGLSLFDLFSVTPIWAPFTFIIKGGMAYIVGMIAYRGQYNGESMLNNILAFLLGGVFNIIGYYFVDALFYGSFIVAFQHVPSSLITTIIGVIVAVPVGKILKKSIGSRI</sequence>
<feature type="transmembrane region" description="Helical" evidence="3">
    <location>
        <begin position="88"/>
        <end position="105"/>
    </location>
</feature>
<dbReference type="RefSeq" id="WP_406789819.1">
    <property type="nucleotide sequence ID" value="NZ_JBJIAA010000027.1"/>
</dbReference>
<evidence type="ECO:0000256" key="1">
    <source>
        <dbReference type="ARBA" id="ARBA00022692"/>
    </source>
</evidence>
<dbReference type="Proteomes" id="UP001623592">
    <property type="component" value="Unassembled WGS sequence"/>
</dbReference>
<dbReference type="Gene3D" id="1.10.1760.20">
    <property type="match status" value="1"/>
</dbReference>
<keyword evidence="1 3" id="KW-0812">Transmembrane</keyword>
<keyword evidence="2 3" id="KW-1133">Transmembrane helix</keyword>
<proteinExistence type="predicted"/>
<evidence type="ECO:0000256" key="3">
    <source>
        <dbReference type="SAM" id="Phobius"/>
    </source>
</evidence>
<keyword evidence="5" id="KW-1185">Reference proteome</keyword>
<gene>
    <name evidence="4" type="ORF">ACJDT4_22365</name>
</gene>
<keyword evidence="3" id="KW-0472">Membrane</keyword>
<organism evidence="4 5">
    <name type="scientific">Clostridium neuense</name>
    <dbReference type="NCBI Taxonomy" id="1728934"/>
    <lineage>
        <taxon>Bacteria</taxon>
        <taxon>Bacillati</taxon>
        <taxon>Bacillota</taxon>
        <taxon>Clostridia</taxon>
        <taxon>Eubacteriales</taxon>
        <taxon>Clostridiaceae</taxon>
        <taxon>Clostridium</taxon>
    </lineage>
</organism>
<feature type="transmembrane region" description="Helical" evidence="3">
    <location>
        <begin position="43"/>
        <end position="59"/>
    </location>
</feature>